<dbReference type="EMBL" id="BARW01028899">
    <property type="protein sequence ID" value="GAJ03893.1"/>
    <property type="molecule type" value="Genomic_DNA"/>
</dbReference>
<sequence>MILAAEKMIRKNNVLLLVLLVLIIPQRSYAVPVFGKVFELRQPGGTTVKVRIWGDEFYQTVETLDGYTLIRDPKDQRICYARLSQDKNDYISTGISANLPLPASRNIERHIRIKPAALKAKVKAARARFAAQDLSAAAMTSSEVLSSPPCTGTVQGICLI</sequence>
<name>X1TF02_9ZZZZ</name>
<evidence type="ECO:0000313" key="1">
    <source>
        <dbReference type="EMBL" id="GAJ03893.1"/>
    </source>
</evidence>
<accession>X1TF02</accession>
<gene>
    <name evidence="1" type="ORF">S12H4_46558</name>
</gene>
<protein>
    <submittedName>
        <fullName evidence="1">Uncharacterized protein</fullName>
    </submittedName>
</protein>
<feature type="non-terminal residue" evidence="1">
    <location>
        <position position="160"/>
    </location>
</feature>
<proteinExistence type="predicted"/>
<reference evidence="1" key="1">
    <citation type="journal article" date="2014" name="Front. Microbiol.">
        <title>High frequency of phylogenetically diverse reductive dehalogenase-homologous genes in deep subseafloor sedimentary metagenomes.</title>
        <authorList>
            <person name="Kawai M."/>
            <person name="Futagami T."/>
            <person name="Toyoda A."/>
            <person name="Takaki Y."/>
            <person name="Nishi S."/>
            <person name="Hori S."/>
            <person name="Arai W."/>
            <person name="Tsubouchi T."/>
            <person name="Morono Y."/>
            <person name="Uchiyama I."/>
            <person name="Ito T."/>
            <person name="Fujiyama A."/>
            <person name="Inagaki F."/>
            <person name="Takami H."/>
        </authorList>
    </citation>
    <scope>NUCLEOTIDE SEQUENCE</scope>
    <source>
        <strain evidence="1">Expedition CK06-06</strain>
    </source>
</reference>
<organism evidence="1">
    <name type="scientific">marine sediment metagenome</name>
    <dbReference type="NCBI Taxonomy" id="412755"/>
    <lineage>
        <taxon>unclassified sequences</taxon>
        <taxon>metagenomes</taxon>
        <taxon>ecological metagenomes</taxon>
    </lineage>
</organism>
<dbReference type="AlphaFoldDB" id="X1TF02"/>
<comment type="caution">
    <text evidence="1">The sequence shown here is derived from an EMBL/GenBank/DDBJ whole genome shotgun (WGS) entry which is preliminary data.</text>
</comment>